<evidence type="ECO:0000313" key="5">
    <source>
        <dbReference type="EMBL" id="MDC7713250.1"/>
    </source>
</evidence>
<dbReference type="InterPro" id="IPR011008">
    <property type="entry name" value="Dimeric_a/b-barrel"/>
</dbReference>
<dbReference type="InterPro" id="IPR036390">
    <property type="entry name" value="WH_DNA-bd_sf"/>
</dbReference>
<name>A0ABT5IL16_9NEIS</name>
<dbReference type="InterPro" id="IPR019888">
    <property type="entry name" value="Tscrpt_reg_AsnC-like"/>
</dbReference>
<sequence length="140" mass="15719">MSDTDRQLIALLRDNARMSVTELAQRLRVSRATVQNRIDKLEQSGVIIGYTVRLKPEAEAHRIRAWMGIAVEGNKAQAVLQALRGEPHVYALHSTNGRWDIVTELRADTLEQFDRVLGRIRLIPGIAATETSILLSTHKV</sequence>
<proteinExistence type="predicted"/>
<dbReference type="InterPro" id="IPR019887">
    <property type="entry name" value="Tscrpt_reg_AsnC/Lrp_C"/>
</dbReference>
<evidence type="ECO:0000259" key="4">
    <source>
        <dbReference type="PROSITE" id="PS50956"/>
    </source>
</evidence>
<comment type="caution">
    <text evidence="5">The sequence shown here is derived from an EMBL/GenBank/DDBJ whole genome shotgun (WGS) entry which is preliminary data.</text>
</comment>
<protein>
    <submittedName>
        <fullName evidence="5">Lrp/AsnC family transcriptional regulator</fullName>
    </submittedName>
</protein>
<dbReference type="InterPro" id="IPR011991">
    <property type="entry name" value="ArsR-like_HTH"/>
</dbReference>
<dbReference type="SMART" id="SM00344">
    <property type="entry name" value="HTH_ASNC"/>
    <property type="match status" value="1"/>
</dbReference>
<dbReference type="PANTHER" id="PTHR30154:SF53">
    <property type="entry name" value="HTH-TYPE TRANSCRIPTIONAL REGULATOR LRPC"/>
    <property type="match status" value="1"/>
</dbReference>
<dbReference type="InterPro" id="IPR036388">
    <property type="entry name" value="WH-like_DNA-bd_sf"/>
</dbReference>
<reference evidence="5 6" key="1">
    <citation type="submission" date="2023-01" db="EMBL/GenBank/DDBJ databases">
        <title>Novel species of the genus Vogesella isolated from rivers.</title>
        <authorList>
            <person name="Lu H."/>
        </authorList>
    </citation>
    <scope>NUCLEOTIDE SEQUENCE [LARGE SCALE GENOMIC DNA]</scope>
    <source>
        <strain evidence="5 6">LYT5W</strain>
    </source>
</reference>
<accession>A0ABT5IL16</accession>
<keyword evidence="3" id="KW-0804">Transcription</keyword>
<dbReference type="Gene3D" id="3.30.70.920">
    <property type="match status" value="1"/>
</dbReference>
<keyword evidence="1" id="KW-0805">Transcription regulation</keyword>
<dbReference type="SUPFAM" id="SSF46785">
    <property type="entry name" value="Winged helix' DNA-binding domain"/>
    <property type="match status" value="1"/>
</dbReference>
<dbReference type="Proteomes" id="UP001222030">
    <property type="component" value="Unassembled WGS sequence"/>
</dbReference>
<dbReference type="PROSITE" id="PS50956">
    <property type="entry name" value="HTH_ASNC_2"/>
    <property type="match status" value="1"/>
</dbReference>
<keyword evidence="2" id="KW-0238">DNA-binding</keyword>
<keyword evidence="6" id="KW-1185">Reference proteome</keyword>
<evidence type="ECO:0000256" key="3">
    <source>
        <dbReference type="ARBA" id="ARBA00023163"/>
    </source>
</evidence>
<dbReference type="Gene3D" id="1.10.10.10">
    <property type="entry name" value="Winged helix-like DNA-binding domain superfamily/Winged helix DNA-binding domain"/>
    <property type="match status" value="1"/>
</dbReference>
<gene>
    <name evidence="5" type="ORF">PQU96_03725</name>
</gene>
<dbReference type="PANTHER" id="PTHR30154">
    <property type="entry name" value="LEUCINE-RESPONSIVE REGULATORY PROTEIN"/>
    <property type="match status" value="1"/>
</dbReference>
<dbReference type="PRINTS" id="PR00033">
    <property type="entry name" value="HTHASNC"/>
</dbReference>
<dbReference type="Pfam" id="PF01037">
    <property type="entry name" value="AsnC_trans_reg"/>
    <property type="match status" value="1"/>
</dbReference>
<feature type="domain" description="HTH asnC-type" evidence="4">
    <location>
        <begin position="1"/>
        <end position="62"/>
    </location>
</feature>
<dbReference type="Pfam" id="PF13412">
    <property type="entry name" value="HTH_24"/>
    <property type="match status" value="1"/>
</dbReference>
<dbReference type="EMBL" id="JAQQLE010000002">
    <property type="protein sequence ID" value="MDC7713250.1"/>
    <property type="molecule type" value="Genomic_DNA"/>
</dbReference>
<dbReference type="CDD" id="cd00090">
    <property type="entry name" value="HTH_ARSR"/>
    <property type="match status" value="1"/>
</dbReference>
<dbReference type="InterPro" id="IPR000485">
    <property type="entry name" value="AsnC-type_HTH_dom"/>
</dbReference>
<organism evidence="5 6">
    <name type="scientific">Vogesella margarita</name>
    <dbReference type="NCBI Taxonomy" id="2984199"/>
    <lineage>
        <taxon>Bacteria</taxon>
        <taxon>Pseudomonadati</taxon>
        <taxon>Pseudomonadota</taxon>
        <taxon>Betaproteobacteria</taxon>
        <taxon>Neisseriales</taxon>
        <taxon>Chromobacteriaceae</taxon>
        <taxon>Vogesella</taxon>
    </lineage>
</organism>
<evidence type="ECO:0000256" key="1">
    <source>
        <dbReference type="ARBA" id="ARBA00023015"/>
    </source>
</evidence>
<evidence type="ECO:0000313" key="6">
    <source>
        <dbReference type="Proteomes" id="UP001222030"/>
    </source>
</evidence>
<dbReference type="SUPFAM" id="SSF54909">
    <property type="entry name" value="Dimeric alpha+beta barrel"/>
    <property type="match status" value="1"/>
</dbReference>
<dbReference type="RefSeq" id="WP_272770908.1">
    <property type="nucleotide sequence ID" value="NZ_JAQQLE010000002.1"/>
</dbReference>
<evidence type="ECO:0000256" key="2">
    <source>
        <dbReference type="ARBA" id="ARBA00023125"/>
    </source>
</evidence>